<dbReference type="EMBL" id="JMSE01001560">
    <property type="protein sequence ID" value="KDN60009.1"/>
    <property type="molecule type" value="Genomic_DNA"/>
</dbReference>
<sequence>MGSLLHAHEQAVLSGANYVRYQFAGTLLVARNVCIMGWDKLTSELVWPTADPTSELVSAAPRQPMNRVTADSRKTEHIARTTQKASLLVRSEAGLTGPQTQAQIKRFHPPQASATLHLTSFTKAQTP</sequence>
<evidence type="ECO:0000313" key="2">
    <source>
        <dbReference type="Proteomes" id="UP000027238"/>
    </source>
</evidence>
<comment type="caution">
    <text evidence="1">The sequence shown here is derived from an EMBL/GenBank/DDBJ whole genome shotgun (WGS) entry which is preliminary data.</text>
</comment>
<keyword evidence="2" id="KW-1185">Reference proteome</keyword>
<dbReference type="Proteomes" id="UP000027238">
    <property type="component" value="Unassembled WGS sequence"/>
</dbReference>
<proteinExistence type="predicted"/>
<dbReference type="AlphaFoldDB" id="A0A066WX58"/>
<protein>
    <submittedName>
        <fullName evidence="1">Uncharacterized protein</fullName>
    </submittedName>
</protein>
<reference evidence="2" key="1">
    <citation type="journal article" date="2014" name="Genome Announc.">
        <title>Draft genome sequence of Colletotrichum sublineola, a destructive pathogen of cultivated sorghum.</title>
        <authorList>
            <person name="Baroncelli R."/>
            <person name="Sanz-Martin J.M."/>
            <person name="Rech G.E."/>
            <person name="Sukno S.A."/>
            <person name="Thon M.R."/>
        </authorList>
    </citation>
    <scope>NUCLEOTIDE SEQUENCE [LARGE SCALE GENOMIC DNA]</scope>
    <source>
        <strain evidence="2">TX430BB</strain>
    </source>
</reference>
<organism evidence="1 2">
    <name type="scientific">Colletotrichum sublineola</name>
    <name type="common">Sorghum anthracnose fungus</name>
    <dbReference type="NCBI Taxonomy" id="1173701"/>
    <lineage>
        <taxon>Eukaryota</taxon>
        <taxon>Fungi</taxon>
        <taxon>Dikarya</taxon>
        <taxon>Ascomycota</taxon>
        <taxon>Pezizomycotina</taxon>
        <taxon>Sordariomycetes</taxon>
        <taxon>Hypocreomycetidae</taxon>
        <taxon>Glomerellales</taxon>
        <taxon>Glomerellaceae</taxon>
        <taxon>Colletotrichum</taxon>
        <taxon>Colletotrichum graminicola species complex</taxon>
    </lineage>
</organism>
<accession>A0A066WX58</accession>
<name>A0A066WX58_COLSU</name>
<dbReference type="HOGENOM" id="CLU_1970439_0_0_1"/>
<evidence type="ECO:0000313" key="1">
    <source>
        <dbReference type="EMBL" id="KDN60009.1"/>
    </source>
</evidence>
<gene>
    <name evidence="1" type="ORF">CSUB01_08020</name>
</gene>